<evidence type="ECO:0000313" key="1">
    <source>
        <dbReference type="EMBL" id="ALJ28963.1"/>
    </source>
</evidence>
<dbReference type="EMBL" id="CP012900">
    <property type="protein sequence ID" value="ALJ28963.1"/>
    <property type="molecule type" value="Genomic_DNA"/>
</dbReference>
<keyword evidence="2" id="KW-1185">Reference proteome</keyword>
<organism evidence="1 2">
    <name type="scientific">Stenotrophomonas acidaminiphila</name>
    <dbReference type="NCBI Taxonomy" id="128780"/>
    <lineage>
        <taxon>Bacteria</taxon>
        <taxon>Pseudomonadati</taxon>
        <taxon>Pseudomonadota</taxon>
        <taxon>Gammaproteobacteria</taxon>
        <taxon>Lysobacterales</taxon>
        <taxon>Lysobacteraceae</taxon>
        <taxon>Stenotrophomonas</taxon>
    </lineage>
</organism>
<evidence type="ECO:0000313" key="2">
    <source>
        <dbReference type="Proteomes" id="UP000061010"/>
    </source>
</evidence>
<protein>
    <submittedName>
        <fullName evidence="1">Uncharacterized protein</fullName>
    </submittedName>
</protein>
<accession>A0A0S1B1U8</accession>
<proteinExistence type="predicted"/>
<dbReference type="AlphaFoldDB" id="A0A0S1B1U8"/>
<dbReference type="KEGG" id="sacz:AOT14_26030"/>
<name>A0A0S1B1U8_9GAMM</name>
<sequence>MTLVIAGMKDNETAFFCADSTISSNGRTLLSGFRKIYSIPVTTWRPYFIGETFKDYLHEHTSTHCVIAFSGNTLTAQHLLNSITSHLSQLRLSWCSITASYAILRHCDTTNELFRPGCQWDESMFLERDFRGLLTCNLVFDIILYCVNEAISSARKYKLDENGYNSLATAFIAAAYDPEKRETKLARFDMKSHRDDDGYLNPVFELTHLSDQEVSQIGDSHLIDNQDEIRRISEQDGISIDHASFRHLLEKINSSLDEGRRAVDYPALMKHFVSGQLSVVTHVKSR</sequence>
<reference evidence="1 2" key="1">
    <citation type="journal article" date="2015" name="Genome Announc.">
        <title>Complete Genome Sequencing of Stenotrophomonas acidaminiphila ZAC14D2_NAIMI4_2, a Multidrug-Resistant Strain Isolated from Sediments of a Polluted River in Mexico, Uncovers New Antibiotic Resistance Genes and a Novel Class-II Lasso Peptide Biosynthesis Gene Cluster.</title>
        <authorList>
            <person name="Vinuesa P."/>
            <person name="Ochoa-Sanchez L.E."/>
        </authorList>
    </citation>
    <scope>NUCLEOTIDE SEQUENCE [LARGE SCALE GENOMIC DNA]</scope>
    <source>
        <strain evidence="1 2">ZAC14D2_NAIMI4_2</strain>
    </source>
</reference>
<gene>
    <name evidence="1" type="ORF">AOT14_26030</name>
</gene>
<dbReference type="Proteomes" id="UP000061010">
    <property type="component" value="Chromosome"/>
</dbReference>
<dbReference type="PATRIC" id="fig|128780.6.peg.2626"/>